<keyword evidence="1" id="KW-0614">Plasmid</keyword>
<geneLocation type="plasmid" evidence="1 2">
    <name>p1</name>
</geneLocation>
<gene>
    <name evidence="1" type="ORF">OK229_27025</name>
</gene>
<dbReference type="RefSeq" id="WP_000434171.1">
    <property type="nucleotide sequence ID" value="NZ_CP109873.2"/>
</dbReference>
<organism evidence="1 2">
    <name type="scientific">Bacillus cereus</name>
    <dbReference type="NCBI Taxonomy" id="1396"/>
    <lineage>
        <taxon>Bacteria</taxon>
        <taxon>Bacillati</taxon>
        <taxon>Bacillota</taxon>
        <taxon>Bacilli</taxon>
        <taxon>Bacillales</taxon>
        <taxon>Bacillaceae</taxon>
        <taxon>Bacillus</taxon>
        <taxon>Bacillus cereus group</taxon>
    </lineage>
</organism>
<dbReference type="Proteomes" id="UP001163707">
    <property type="component" value="Plasmid p1"/>
</dbReference>
<proteinExistence type="predicted"/>
<protein>
    <submittedName>
        <fullName evidence="1">Uncharacterized protein</fullName>
    </submittedName>
</protein>
<name>A0AAE9TGI9_BACCE</name>
<dbReference type="AlphaFoldDB" id="A0AAE9TGI9"/>
<dbReference type="EMBL" id="CP109873">
    <property type="protein sequence ID" value="UYW72114.1"/>
    <property type="molecule type" value="Genomic_DNA"/>
</dbReference>
<sequence length="47" mass="5435">MEQCPGCRSFLVGCPYRITYFCPTCRVNQGELETMEEDGDIEQLEEN</sequence>
<reference evidence="1" key="1">
    <citation type="submission" date="2023-02" db="EMBL/GenBank/DDBJ databases">
        <title>Complete Genome Sequence of Bacillus cereus sensu lato isolate BC38B from pepper closely related to the Bacillus anthracis clade.</title>
        <authorList>
            <person name="Abdelli M."/>
            <person name="Cerar Kisek T."/>
            <person name="Falaise C."/>
            <person name="Cumont A."/>
            <person name="Giraud M."/>
            <person name="Chatoux J."/>
            <person name="Rogee S."/>
            <person name="Dadvisard M."/>
            <person name="Larigauderie G."/>
            <person name="Raynaud F."/>
            <person name="Godic Torkar K."/>
            <person name="Ramisse V."/>
        </authorList>
    </citation>
    <scope>NUCLEOTIDE SEQUENCE</scope>
    <source>
        <strain evidence="1">BC38B</strain>
        <plasmid evidence="1">p1</plasmid>
    </source>
</reference>
<evidence type="ECO:0000313" key="2">
    <source>
        <dbReference type="Proteomes" id="UP001163707"/>
    </source>
</evidence>
<evidence type="ECO:0000313" key="1">
    <source>
        <dbReference type="EMBL" id="UYW72114.1"/>
    </source>
</evidence>
<accession>A0AAE9TGI9</accession>